<evidence type="ECO:0000313" key="3">
    <source>
        <dbReference type="Proteomes" id="UP000222296"/>
    </source>
</evidence>
<gene>
    <name evidence="2" type="ORF">CG010_006355</name>
</gene>
<dbReference type="EMBL" id="CP042274">
    <property type="protein sequence ID" value="QDY93784.1"/>
    <property type="molecule type" value="Genomic_DNA"/>
</dbReference>
<reference evidence="2 3" key="1">
    <citation type="journal article" date="2017" name="Genome Announc.">
        <title>Draft Genome Sequence of Agrobacterium tumefaciens Biovar 1 Strain 186, Isolated from Walnut.</title>
        <authorList>
            <person name="Poret-Peterson A.T."/>
            <person name="Bhatnagar S."/>
            <person name="McClean A.E."/>
            <person name="Kluepfel D.A."/>
        </authorList>
    </citation>
    <scope>NUCLEOTIDE SEQUENCE [LARGE SCALE GENOMIC DNA]</scope>
    <source>
        <strain evidence="2 3">186</strain>
    </source>
</reference>
<dbReference type="Proteomes" id="UP000222296">
    <property type="component" value="Chromosome Circular"/>
</dbReference>
<dbReference type="InterPro" id="IPR050177">
    <property type="entry name" value="Lipid_A_modif_metabolic_enz"/>
</dbReference>
<dbReference type="Pfam" id="PF01370">
    <property type="entry name" value="Epimerase"/>
    <property type="match status" value="1"/>
</dbReference>
<dbReference type="PANTHER" id="PTHR43245:SF54">
    <property type="entry name" value="BLL0593 PROTEIN"/>
    <property type="match status" value="1"/>
</dbReference>
<evidence type="ECO:0000313" key="2">
    <source>
        <dbReference type="EMBL" id="QDY93784.1"/>
    </source>
</evidence>
<dbReference type="Gene3D" id="3.40.50.720">
    <property type="entry name" value="NAD(P)-binding Rossmann-like Domain"/>
    <property type="match status" value="1"/>
</dbReference>
<dbReference type="RefSeq" id="WP_099085385.1">
    <property type="nucleotide sequence ID" value="NZ_CP042274.1"/>
</dbReference>
<sequence length="297" mass="32006">MRIVLTGSSGRVGRAIFSALAGRHDVVTGIDRSPFSTTHIVSDFADRALLHSALERADAVIHTAALHAPHVGIVPDAEFQRINVDGTRMLAEAAMAAGVPRLVFTSTTALYGHAVSAGSCTFIDEETPPRPKSIYHRTKLEAEQVLAEMAGPHLSVRVLRMSRSFPEPADVMAAYRLHRGIDIRDVADAHLLALSNAGDDFQRYIISAATPFSADDCDILARDAASILRQRTPTLAAAFAQMGWALPATIDRIYSPARAAEGLGWTSRFGFEEVVAELARRSLEVLPAGANISRKSE</sequence>
<protein>
    <submittedName>
        <fullName evidence="2">NAD(P)-dependent oxidoreductase</fullName>
    </submittedName>
</protein>
<organism evidence="2 3">
    <name type="scientific">Agrobacterium tumefaciens</name>
    <dbReference type="NCBI Taxonomy" id="358"/>
    <lineage>
        <taxon>Bacteria</taxon>
        <taxon>Pseudomonadati</taxon>
        <taxon>Pseudomonadota</taxon>
        <taxon>Alphaproteobacteria</taxon>
        <taxon>Hyphomicrobiales</taxon>
        <taxon>Rhizobiaceae</taxon>
        <taxon>Rhizobium/Agrobacterium group</taxon>
        <taxon>Agrobacterium</taxon>
        <taxon>Agrobacterium tumefaciens complex</taxon>
    </lineage>
</organism>
<evidence type="ECO:0000259" key="1">
    <source>
        <dbReference type="Pfam" id="PF01370"/>
    </source>
</evidence>
<feature type="domain" description="NAD-dependent epimerase/dehydratase" evidence="1">
    <location>
        <begin position="3"/>
        <end position="162"/>
    </location>
</feature>
<proteinExistence type="predicted"/>
<accession>A0AAP9E2S5</accession>
<dbReference type="SUPFAM" id="SSF51735">
    <property type="entry name" value="NAD(P)-binding Rossmann-fold domains"/>
    <property type="match status" value="1"/>
</dbReference>
<dbReference type="InterPro" id="IPR001509">
    <property type="entry name" value="Epimerase_deHydtase"/>
</dbReference>
<dbReference type="AlphaFoldDB" id="A0AAP9E2S5"/>
<name>A0AAP9E2S5_AGRTU</name>
<dbReference type="InterPro" id="IPR036291">
    <property type="entry name" value="NAD(P)-bd_dom_sf"/>
</dbReference>
<dbReference type="PANTHER" id="PTHR43245">
    <property type="entry name" value="BIFUNCTIONAL POLYMYXIN RESISTANCE PROTEIN ARNA"/>
    <property type="match status" value="1"/>
</dbReference>